<feature type="domain" description="Response regulatory" evidence="3">
    <location>
        <begin position="25"/>
        <end position="139"/>
    </location>
</feature>
<dbReference type="InterPro" id="IPR011006">
    <property type="entry name" value="CheY-like_superfamily"/>
</dbReference>
<proteinExistence type="predicted"/>
<dbReference type="Pfam" id="PF00072">
    <property type="entry name" value="Response_reg"/>
    <property type="match status" value="1"/>
</dbReference>
<dbReference type="EMBL" id="BARS01036336">
    <property type="protein sequence ID" value="GAG14735.1"/>
    <property type="molecule type" value="Genomic_DNA"/>
</dbReference>
<protein>
    <recommendedName>
        <fullName evidence="3">Response regulatory domain-containing protein</fullName>
    </recommendedName>
</protein>
<name>X0V967_9ZZZZ</name>
<keyword evidence="1" id="KW-0597">Phosphoprotein</keyword>
<dbReference type="SMART" id="SM00448">
    <property type="entry name" value="REC"/>
    <property type="match status" value="1"/>
</dbReference>
<gene>
    <name evidence="4" type="ORF">S01H1_55869</name>
</gene>
<dbReference type="Gene3D" id="3.40.50.2300">
    <property type="match status" value="1"/>
</dbReference>
<dbReference type="CDD" id="cd00156">
    <property type="entry name" value="REC"/>
    <property type="match status" value="1"/>
</dbReference>
<keyword evidence="2" id="KW-0902">Two-component regulatory system</keyword>
<accession>X0V967</accession>
<comment type="caution">
    <text evidence="4">The sequence shown here is derived from an EMBL/GenBank/DDBJ whole genome shotgun (WGS) entry which is preliminary data.</text>
</comment>
<evidence type="ECO:0000256" key="2">
    <source>
        <dbReference type="ARBA" id="ARBA00023012"/>
    </source>
</evidence>
<dbReference type="PANTHER" id="PTHR44591:SF14">
    <property type="entry name" value="PROTEIN PILG"/>
    <property type="match status" value="1"/>
</dbReference>
<dbReference type="InterPro" id="IPR001789">
    <property type="entry name" value="Sig_transdc_resp-reg_receiver"/>
</dbReference>
<evidence type="ECO:0000259" key="3">
    <source>
        <dbReference type="PROSITE" id="PS50110"/>
    </source>
</evidence>
<dbReference type="InterPro" id="IPR050595">
    <property type="entry name" value="Bact_response_regulator"/>
</dbReference>
<dbReference type="AlphaFoldDB" id="X0V967"/>
<evidence type="ECO:0000256" key="1">
    <source>
        <dbReference type="ARBA" id="ARBA00022553"/>
    </source>
</evidence>
<organism evidence="4">
    <name type="scientific">marine sediment metagenome</name>
    <dbReference type="NCBI Taxonomy" id="412755"/>
    <lineage>
        <taxon>unclassified sequences</taxon>
        <taxon>metagenomes</taxon>
        <taxon>ecological metagenomes</taxon>
    </lineage>
</organism>
<dbReference type="PROSITE" id="PS50110">
    <property type="entry name" value="RESPONSE_REGULATORY"/>
    <property type="match status" value="1"/>
</dbReference>
<dbReference type="SUPFAM" id="SSF52172">
    <property type="entry name" value="CheY-like"/>
    <property type="match status" value="1"/>
</dbReference>
<sequence>MDEFTELLKKFDDTPEPPPQPPLGKVLVIDDNPNIRQGLERTLTQRNYEVIITTTGQEGIDSMSDDISVILLDVKLPLLDGTEVYQRLKEKNPDIPIIFYSAYPGNEQIAQECLELNPYAFIEKGVTEDIDRLYSLIEKAVKGIDK</sequence>
<dbReference type="GO" id="GO:0000160">
    <property type="term" value="P:phosphorelay signal transduction system"/>
    <property type="evidence" value="ECO:0007669"/>
    <property type="project" value="UniProtKB-KW"/>
</dbReference>
<reference evidence="4" key="1">
    <citation type="journal article" date="2014" name="Front. Microbiol.">
        <title>High frequency of phylogenetically diverse reductive dehalogenase-homologous genes in deep subseafloor sedimentary metagenomes.</title>
        <authorList>
            <person name="Kawai M."/>
            <person name="Futagami T."/>
            <person name="Toyoda A."/>
            <person name="Takaki Y."/>
            <person name="Nishi S."/>
            <person name="Hori S."/>
            <person name="Arai W."/>
            <person name="Tsubouchi T."/>
            <person name="Morono Y."/>
            <person name="Uchiyama I."/>
            <person name="Ito T."/>
            <person name="Fujiyama A."/>
            <person name="Inagaki F."/>
            <person name="Takami H."/>
        </authorList>
    </citation>
    <scope>NUCLEOTIDE SEQUENCE</scope>
    <source>
        <strain evidence="4">Expedition CK06-06</strain>
    </source>
</reference>
<dbReference type="PANTHER" id="PTHR44591">
    <property type="entry name" value="STRESS RESPONSE REGULATOR PROTEIN 1"/>
    <property type="match status" value="1"/>
</dbReference>
<evidence type="ECO:0000313" key="4">
    <source>
        <dbReference type="EMBL" id="GAG14735.1"/>
    </source>
</evidence>